<dbReference type="InterPro" id="IPR016024">
    <property type="entry name" value="ARM-type_fold"/>
</dbReference>
<dbReference type="eggNOG" id="COG1413">
    <property type="taxonomic scope" value="Bacteria"/>
</dbReference>
<dbReference type="Pfam" id="PF13646">
    <property type="entry name" value="HEAT_2"/>
    <property type="match status" value="1"/>
</dbReference>
<dbReference type="KEGG" id="bse:Bsel_2731"/>
<dbReference type="Proteomes" id="UP000000271">
    <property type="component" value="Chromosome"/>
</dbReference>
<organism evidence="1 2">
    <name type="scientific">Bacillus selenitireducens (strain ATCC 700615 / DSM 15326 / MLS10)</name>
    <dbReference type="NCBI Taxonomy" id="439292"/>
    <lineage>
        <taxon>Bacteria</taxon>
        <taxon>Bacillati</taxon>
        <taxon>Bacillota</taxon>
        <taxon>Bacilli</taxon>
        <taxon>Bacillales</taxon>
        <taxon>Bacillaceae</taxon>
        <taxon>Salisediminibacterium</taxon>
    </lineage>
</organism>
<dbReference type="EMBL" id="CP001791">
    <property type="protein sequence ID" value="ADI00228.1"/>
    <property type="molecule type" value="Genomic_DNA"/>
</dbReference>
<sequence length="363" mass="42103">MIMAALMTAAVLLGVQLLVLGYIIQKKTKERRFEEKVEHLFSKNLSAYLSYITGEQTYEPRLPKSQALKREVLERLLNEVGGKTSDPDQHARIQDIAELHLSEVYRRSLLKDKWADRVNTLYFIQDFHMKNLNDAVWEHLQKLEHNDEEYRQALRVLAGFQDERVVDFLLYEDRLSFGFAKELIRRVSTDSLRRLAERSGESREDVPAVLEEAFVIHCGEAGLYEFLPFVESKLEDDRLEMRIKAFKSLCNYQYISDPSVMPSFFNSSYWEERMYAARLAGIMNLEEFIDFLKHLAGDNVWWVRFAACEAIGMFNDGESVLRDMAENHEDGYARDMALQTLTMKGGTGPCGIMFQRSWSSSPT</sequence>
<name>D6XYF9_BACIE</name>
<dbReference type="STRING" id="439292.Bsel_2731"/>
<dbReference type="RefSeq" id="WP_013173642.1">
    <property type="nucleotide sequence ID" value="NC_014219.1"/>
</dbReference>
<reference evidence="1" key="1">
    <citation type="submission" date="2009-10" db="EMBL/GenBank/DDBJ databases">
        <title>Complete sequence of Bacillus selenitireducens MLS10.</title>
        <authorList>
            <consortium name="US DOE Joint Genome Institute"/>
            <person name="Lucas S."/>
            <person name="Copeland A."/>
            <person name="Lapidus A."/>
            <person name="Glavina del Rio T."/>
            <person name="Dalin E."/>
            <person name="Tice H."/>
            <person name="Bruce D."/>
            <person name="Goodwin L."/>
            <person name="Pitluck S."/>
            <person name="Sims D."/>
            <person name="Brettin T."/>
            <person name="Detter J.C."/>
            <person name="Han C."/>
            <person name="Larimer F."/>
            <person name="Land M."/>
            <person name="Hauser L."/>
            <person name="Kyrpides N."/>
            <person name="Ovchinnikova G."/>
            <person name="Stolz J."/>
        </authorList>
    </citation>
    <scope>NUCLEOTIDE SEQUENCE [LARGE SCALE GENOMIC DNA]</scope>
    <source>
        <strain evidence="1">MLS10</strain>
    </source>
</reference>
<dbReference type="AlphaFoldDB" id="D6XYF9"/>
<evidence type="ECO:0000313" key="2">
    <source>
        <dbReference type="Proteomes" id="UP000000271"/>
    </source>
</evidence>
<gene>
    <name evidence="1" type="ordered locus">Bsel_2731</name>
</gene>
<dbReference type="Gene3D" id="1.25.10.10">
    <property type="entry name" value="Leucine-rich Repeat Variant"/>
    <property type="match status" value="1"/>
</dbReference>
<evidence type="ECO:0000313" key="1">
    <source>
        <dbReference type="EMBL" id="ADI00228.1"/>
    </source>
</evidence>
<accession>D6XYF9</accession>
<dbReference type="OrthoDB" id="2112914at2"/>
<dbReference type="InterPro" id="IPR011989">
    <property type="entry name" value="ARM-like"/>
</dbReference>
<keyword evidence="2" id="KW-1185">Reference proteome</keyword>
<dbReference type="HOGENOM" id="CLU_065966_1_0_9"/>
<proteinExistence type="predicted"/>
<protein>
    <submittedName>
        <fullName evidence="1">HEAT domain containing protein</fullName>
    </submittedName>
</protein>
<dbReference type="SUPFAM" id="SSF48371">
    <property type="entry name" value="ARM repeat"/>
    <property type="match status" value="1"/>
</dbReference>